<evidence type="ECO:0000313" key="3">
    <source>
        <dbReference type="Proteomes" id="UP001549920"/>
    </source>
</evidence>
<dbReference type="PANTHER" id="PTHR47510">
    <property type="entry name" value="REVERSE TRANSCRIPTASE DOMAIN-CONTAINING PROTEIN"/>
    <property type="match status" value="1"/>
</dbReference>
<dbReference type="PANTHER" id="PTHR47510:SF3">
    <property type="entry name" value="ENDO_EXONUCLEASE_PHOSPHATASE DOMAIN-CONTAINING PROTEIN"/>
    <property type="match status" value="1"/>
</dbReference>
<dbReference type="InterPro" id="IPR036691">
    <property type="entry name" value="Endo/exonu/phosph_ase_sf"/>
</dbReference>
<protein>
    <recommendedName>
        <fullName evidence="1">Endonuclease/exonuclease/phosphatase domain-containing protein</fullName>
    </recommendedName>
</protein>
<comment type="caution">
    <text evidence="2">The sequence shown here is derived from an EMBL/GenBank/DDBJ whole genome shotgun (WGS) entry which is preliminary data.</text>
</comment>
<feature type="domain" description="Endonuclease/exonuclease/phosphatase" evidence="1">
    <location>
        <begin position="12"/>
        <end position="148"/>
    </location>
</feature>
<dbReference type="SUPFAM" id="SSF56219">
    <property type="entry name" value="DNase I-like"/>
    <property type="match status" value="1"/>
</dbReference>
<dbReference type="InterPro" id="IPR005135">
    <property type="entry name" value="Endo/exonuclease/phosphatase"/>
</dbReference>
<accession>A0ABR3HIL9</accession>
<name>A0ABR3HIL9_LOXSC</name>
<evidence type="ECO:0000259" key="1">
    <source>
        <dbReference type="Pfam" id="PF03372"/>
    </source>
</evidence>
<sequence length="409" mass="46349">MLPTTSSYISILSQNIRSIGANFSGLLTLMERIEASCDIVVLSECWLSRYPTTPVINGYDSYKTRYYNQNDGVIVYVKKSLTKVKVNEPDVLDCNCLIITVGSDLAIIALYRPYAFSDPSNFIQLMDRTLSDLKSYRNIVLVGDINIDIASGCRTSHSLDYLDLLSHHGLFPGHVIPTHGHTCYDHMNLKTTMLAKVLVLETTLTDHFAVLLAISRNSSKNKNLSLVTKTDEEQLQTDLTNIDFGPIYNTDDPNLATSLFIDPIISAIKNNTKLISLSRRRRPLKAWITPGLLRCMRHRDRLYKLSKKEPSNEVLLISYKRYRNFCTNILRQAKQSYERAEFSKAGKNSKQLWNVIQSVTNLAKSKSSANDLLDPNRSHSQTINEVNSYFIRIGRQLAVTMFTLVPLLI</sequence>
<reference evidence="2 3" key="1">
    <citation type="submission" date="2024-06" db="EMBL/GenBank/DDBJ databases">
        <title>A chromosome-level genome assembly of beet webworm, Loxostege sticticalis.</title>
        <authorList>
            <person name="Zhang Y."/>
        </authorList>
    </citation>
    <scope>NUCLEOTIDE SEQUENCE [LARGE SCALE GENOMIC DNA]</scope>
    <source>
        <strain evidence="2">AQ026</strain>
        <tissue evidence="2">Whole body</tissue>
    </source>
</reference>
<dbReference type="EMBL" id="JBEUOH010000019">
    <property type="protein sequence ID" value="KAL0870132.1"/>
    <property type="molecule type" value="Genomic_DNA"/>
</dbReference>
<keyword evidence="3" id="KW-1185">Reference proteome</keyword>
<gene>
    <name evidence="2" type="ORF">ABMA27_006286</name>
</gene>
<evidence type="ECO:0000313" key="2">
    <source>
        <dbReference type="EMBL" id="KAL0870132.1"/>
    </source>
</evidence>
<dbReference type="Gene3D" id="3.60.10.10">
    <property type="entry name" value="Endonuclease/exonuclease/phosphatase"/>
    <property type="match status" value="1"/>
</dbReference>
<dbReference type="Pfam" id="PF03372">
    <property type="entry name" value="Exo_endo_phos"/>
    <property type="match status" value="1"/>
</dbReference>
<proteinExistence type="predicted"/>
<dbReference type="Proteomes" id="UP001549920">
    <property type="component" value="Unassembled WGS sequence"/>
</dbReference>
<organism evidence="2 3">
    <name type="scientific">Loxostege sticticalis</name>
    <name type="common">Beet webworm moth</name>
    <dbReference type="NCBI Taxonomy" id="481309"/>
    <lineage>
        <taxon>Eukaryota</taxon>
        <taxon>Metazoa</taxon>
        <taxon>Ecdysozoa</taxon>
        <taxon>Arthropoda</taxon>
        <taxon>Hexapoda</taxon>
        <taxon>Insecta</taxon>
        <taxon>Pterygota</taxon>
        <taxon>Neoptera</taxon>
        <taxon>Endopterygota</taxon>
        <taxon>Lepidoptera</taxon>
        <taxon>Glossata</taxon>
        <taxon>Ditrysia</taxon>
        <taxon>Pyraloidea</taxon>
        <taxon>Crambidae</taxon>
        <taxon>Pyraustinae</taxon>
        <taxon>Loxostege</taxon>
    </lineage>
</organism>